<dbReference type="CDD" id="cd01092">
    <property type="entry name" value="APP-like"/>
    <property type="match status" value="1"/>
</dbReference>
<dbReference type="InterPro" id="IPR029149">
    <property type="entry name" value="Creatin/AminoP/Spt16_N"/>
</dbReference>
<comment type="caution">
    <text evidence="3">The sequence shown here is derived from an EMBL/GenBank/DDBJ whole genome shotgun (WGS) entry which is preliminary data.</text>
</comment>
<dbReference type="PANTHER" id="PTHR46112:SF3">
    <property type="entry name" value="AMINOPEPTIDASE YPDF"/>
    <property type="match status" value="1"/>
</dbReference>
<accession>A0A9D1UAA4</accession>
<evidence type="ECO:0000313" key="4">
    <source>
        <dbReference type="Proteomes" id="UP000824264"/>
    </source>
</evidence>
<dbReference type="Proteomes" id="UP000824264">
    <property type="component" value="Unassembled WGS sequence"/>
</dbReference>
<evidence type="ECO:0000313" key="3">
    <source>
        <dbReference type="EMBL" id="HIW79035.1"/>
    </source>
</evidence>
<dbReference type="SUPFAM" id="SSF53092">
    <property type="entry name" value="Creatinase/prolidase N-terminal domain"/>
    <property type="match status" value="1"/>
</dbReference>
<organism evidence="3 4">
    <name type="scientific">Candidatus Bilophila faecipullorum</name>
    <dbReference type="NCBI Taxonomy" id="2838482"/>
    <lineage>
        <taxon>Bacteria</taxon>
        <taxon>Pseudomonadati</taxon>
        <taxon>Thermodesulfobacteriota</taxon>
        <taxon>Desulfovibrionia</taxon>
        <taxon>Desulfovibrionales</taxon>
        <taxon>Desulfovibrionaceae</taxon>
        <taxon>Bilophila</taxon>
    </lineage>
</organism>
<dbReference type="GO" id="GO:0004177">
    <property type="term" value="F:aminopeptidase activity"/>
    <property type="evidence" value="ECO:0007669"/>
    <property type="project" value="UniProtKB-ARBA"/>
</dbReference>
<dbReference type="GO" id="GO:0008235">
    <property type="term" value="F:metalloexopeptidase activity"/>
    <property type="evidence" value="ECO:0007669"/>
    <property type="project" value="UniProtKB-ARBA"/>
</dbReference>
<dbReference type="Gene3D" id="3.90.230.10">
    <property type="entry name" value="Creatinase/methionine aminopeptidase superfamily"/>
    <property type="match status" value="1"/>
</dbReference>
<reference evidence="3" key="2">
    <citation type="submission" date="2021-04" db="EMBL/GenBank/DDBJ databases">
        <authorList>
            <person name="Gilroy R."/>
        </authorList>
    </citation>
    <scope>NUCLEOTIDE SEQUENCE</scope>
    <source>
        <strain evidence="3">ChiSxjej5B17-1746</strain>
    </source>
</reference>
<dbReference type="PRINTS" id="PR00599">
    <property type="entry name" value="MAPEPTIDASE"/>
</dbReference>
<evidence type="ECO:0000259" key="1">
    <source>
        <dbReference type="Pfam" id="PF00557"/>
    </source>
</evidence>
<dbReference type="Pfam" id="PF00557">
    <property type="entry name" value="Peptidase_M24"/>
    <property type="match status" value="1"/>
</dbReference>
<dbReference type="Gene3D" id="3.40.350.10">
    <property type="entry name" value="Creatinase/prolidase N-terminal domain"/>
    <property type="match status" value="1"/>
</dbReference>
<sequence>MSRGPYEQRRERLRALMREQEIDAFLVSHAANRYYLSGFELHDPQLNESAGRLVIMADGKDWIATDSRYLDAARRLWEPERICIYGADVSEDIARLIGGLAPGKNVGFEAKSVTLDFYEAFARTLAGSGCRLVRADGLTERLRVIKDADEIRRMEASCRLNERLMEWLPGVLVPGRSEADVAWDVEMFFRHHGASELAFTSIVGRGPNAALPHYIPSREERLGEEDLVLVDVGCRLDEYCSDQTRTFWIGDKPTDEFRRTLEAVQEAQRRAIRAIHPGVLACDVYRVARDYFESLGVAEAFTHGLGHGVGLETHEGPSLNGRNKTELLPGMIVTVEPGLYYPQWGGIRWEHMALVTEDGCRIL</sequence>
<feature type="domain" description="Peptidase M24" evidence="1">
    <location>
        <begin position="153"/>
        <end position="357"/>
    </location>
</feature>
<evidence type="ECO:0000259" key="2">
    <source>
        <dbReference type="Pfam" id="PF01321"/>
    </source>
</evidence>
<reference evidence="3" key="1">
    <citation type="journal article" date="2021" name="PeerJ">
        <title>Extensive microbial diversity within the chicken gut microbiome revealed by metagenomics and culture.</title>
        <authorList>
            <person name="Gilroy R."/>
            <person name="Ravi A."/>
            <person name="Getino M."/>
            <person name="Pursley I."/>
            <person name="Horton D.L."/>
            <person name="Alikhan N.F."/>
            <person name="Baker D."/>
            <person name="Gharbi K."/>
            <person name="Hall N."/>
            <person name="Watson M."/>
            <person name="Adriaenssens E.M."/>
            <person name="Foster-Nyarko E."/>
            <person name="Jarju S."/>
            <person name="Secka A."/>
            <person name="Antonio M."/>
            <person name="Oren A."/>
            <person name="Chaudhuri R.R."/>
            <person name="La Ragione R."/>
            <person name="Hildebrand F."/>
            <person name="Pallen M.J."/>
        </authorList>
    </citation>
    <scope>NUCLEOTIDE SEQUENCE</scope>
    <source>
        <strain evidence="3">ChiSxjej5B17-1746</strain>
    </source>
</reference>
<dbReference type="InterPro" id="IPR000587">
    <property type="entry name" value="Creatinase_N"/>
</dbReference>
<dbReference type="InterPro" id="IPR001714">
    <property type="entry name" value="Pept_M24_MAP"/>
</dbReference>
<protein>
    <submittedName>
        <fullName evidence="3">Xaa-Pro peptidase family protein</fullName>
    </submittedName>
</protein>
<feature type="domain" description="Creatinase N-terminal" evidence="2">
    <location>
        <begin position="9"/>
        <end position="145"/>
    </location>
</feature>
<name>A0A9D1UAA4_9BACT</name>
<dbReference type="Pfam" id="PF01321">
    <property type="entry name" value="Creatinase_N"/>
    <property type="match status" value="1"/>
</dbReference>
<dbReference type="AlphaFoldDB" id="A0A9D1UAA4"/>
<dbReference type="PANTHER" id="PTHR46112">
    <property type="entry name" value="AMINOPEPTIDASE"/>
    <property type="match status" value="1"/>
</dbReference>
<dbReference type="InterPro" id="IPR000994">
    <property type="entry name" value="Pept_M24"/>
</dbReference>
<dbReference type="InterPro" id="IPR050659">
    <property type="entry name" value="Peptidase_M24B"/>
</dbReference>
<dbReference type="EMBL" id="DXGI01000299">
    <property type="protein sequence ID" value="HIW79035.1"/>
    <property type="molecule type" value="Genomic_DNA"/>
</dbReference>
<proteinExistence type="predicted"/>
<dbReference type="SUPFAM" id="SSF55920">
    <property type="entry name" value="Creatinase/aminopeptidase"/>
    <property type="match status" value="1"/>
</dbReference>
<gene>
    <name evidence="3" type="ORF">H9874_07810</name>
</gene>
<dbReference type="InterPro" id="IPR036005">
    <property type="entry name" value="Creatinase/aminopeptidase-like"/>
</dbReference>